<dbReference type="InterPro" id="IPR047889">
    <property type="entry name" value="KHDC4_KH-I_second"/>
</dbReference>
<proteinExistence type="predicted"/>
<protein>
    <recommendedName>
        <fullName evidence="3">K Homology domain-containing protein</fullName>
    </recommendedName>
</protein>
<dbReference type="SMART" id="SM00322">
    <property type="entry name" value="KH"/>
    <property type="match status" value="1"/>
</dbReference>
<dbReference type="PROSITE" id="PS50084">
    <property type="entry name" value="KH_TYPE_1"/>
    <property type="match status" value="1"/>
</dbReference>
<dbReference type="GeneID" id="37013694"/>
<organism evidence="4 5">
    <name type="scientific">Pseudomicrostroma glucosiphilum</name>
    <dbReference type="NCBI Taxonomy" id="1684307"/>
    <lineage>
        <taxon>Eukaryota</taxon>
        <taxon>Fungi</taxon>
        <taxon>Dikarya</taxon>
        <taxon>Basidiomycota</taxon>
        <taxon>Ustilaginomycotina</taxon>
        <taxon>Exobasidiomycetes</taxon>
        <taxon>Microstromatales</taxon>
        <taxon>Microstromatales incertae sedis</taxon>
        <taxon>Pseudomicrostroma</taxon>
    </lineage>
</organism>
<gene>
    <name evidence="4" type="ORF">BCV69DRAFT_281357</name>
</gene>
<dbReference type="STRING" id="1684307.A0A316UGQ5"/>
<dbReference type="GO" id="GO:0005634">
    <property type="term" value="C:nucleus"/>
    <property type="evidence" value="ECO:0007669"/>
    <property type="project" value="InterPro"/>
</dbReference>
<evidence type="ECO:0000259" key="3">
    <source>
        <dbReference type="SMART" id="SM00322"/>
    </source>
</evidence>
<dbReference type="PANTHER" id="PTHR15744:SF0">
    <property type="entry name" value="KH HOMOLOGY DOMAIN-CONTAINING PROTEIN 4"/>
    <property type="match status" value="1"/>
</dbReference>
<accession>A0A316UGQ5</accession>
<dbReference type="InterPro" id="IPR031121">
    <property type="entry name" value="RIK/BLOM7"/>
</dbReference>
<dbReference type="OrthoDB" id="397265at2759"/>
<feature type="region of interest" description="Disordered" evidence="2">
    <location>
        <begin position="1"/>
        <end position="84"/>
    </location>
</feature>
<keyword evidence="5" id="KW-1185">Reference proteome</keyword>
<feature type="compositionally biased region" description="Low complexity" evidence="2">
    <location>
        <begin position="354"/>
        <end position="371"/>
    </location>
</feature>
<evidence type="ECO:0000313" key="5">
    <source>
        <dbReference type="Proteomes" id="UP000245942"/>
    </source>
</evidence>
<dbReference type="FunFam" id="3.30.1370.10:FF:000037">
    <property type="entry name" value="KH domain protein"/>
    <property type="match status" value="1"/>
</dbReference>
<name>A0A316UGQ5_9BASI</name>
<sequence>MSSRWDAAPQQQAGASASASGSGSGSPPNDPAAAAAAAAARIAASYGVGSSTAPSSQALTTLKSQSSGGPPADKRREGNEAPFNEFVDINDVKNRYLITRGPTQHQIHQDTGASLTTKGTWYPDRNLAKPDNPPLYIHIEAQTEEMLQKALARVNEVINSEAPQLIEERGMRGRAPPPGGADGGYRPPGERRKWTEERINLGLESLRNFNVRAKIVGPGGTFVKYIQAETGTRVQIKGRGSGFIEIDTGRESDDEMHIHITGPDDNQIAEAKTLAIDLLDAVKTEWEKSRQVLEQQGFAVPGPDGQWPHAPGGGNGTPAGPAGMNGGGGYGAGYGAQQQQQQQGQGYGGGGYAAQGQQQQQQQYGARSPVGQVGGLQPGAGIGAGAAAAVPQKSPEEEALDKYWKDYITWEDSFKAYHGRVPTKEDGGQDVPAKYRQAR</sequence>
<feature type="region of interest" description="Disordered" evidence="2">
    <location>
        <begin position="419"/>
        <end position="439"/>
    </location>
</feature>
<dbReference type="InterPro" id="IPR055256">
    <property type="entry name" value="KH_1_KHDC4/BBP-like"/>
</dbReference>
<dbReference type="SUPFAM" id="SSF54791">
    <property type="entry name" value="Eukaryotic type KH-domain (KH-domain type I)"/>
    <property type="match status" value="2"/>
</dbReference>
<feature type="compositionally biased region" description="Low complexity" evidence="2">
    <location>
        <begin position="335"/>
        <end position="344"/>
    </location>
</feature>
<feature type="region of interest" description="Disordered" evidence="2">
    <location>
        <begin position="303"/>
        <end position="377"/>
    </location>
</feature>
<keyword evidence="1" id="KW-0694">RNA-binding</keyword>
<dbReference type="GO" id="GO:0003723">
    <property type="term" value="F:RNA binding"/>
    <property type="evidence" value="ECO:0007669"/>
    <property type="project" value="UniProtKB-UniRule"/>
</dbReference>
<feature type="domain" description="K Homology" evidence="3">
    <location>
        <begin position="195"/>
        <end position="280"/>
    </location>
</feature>
<evidence type="ECO:0000256" key="2">
    <source>
        <dbReference type="SAM" id="MobiDB-lite"/>
    </source>
</evidence>
<feature type="compositionally biased region" description="Gly residues" evidence="2">
    <location>
        <begin position="311"/>
        <end position="334"/>
    </location>
</feature>
<dbReference type="Pfam" id="PF22675">
    <property type="entry name" value="KH-I_KHDC4-BBP"/>
    <property type="match status" value="1"/>
</dbReference>
<feature type="region of interest" description="Disordered" evidence="2">
    <location>
        <begin position="165"/>
        <end position="192"/>
    </location>
</feature>
<dbReference type="Pfam" id="PF23469">
    <property type="entry name" value="KH_12"/>
    <property type="match status" value="1"/>
</dbReference>
<dbReference type="AlphaFoldDB" id="A0A316UGQ5"/>
<dbReference type="InterPro" id="IPR036612">
    <property type="entry name" value="KH_dom_type_1_sf"/>
</dbReference>
<feature type="compositionally biased region" description="Polar residues" evidence="2">
    <location>
        <begin position="48"/>
        <end position="68"/>
    </location>
</feature>
<dbReference type="Gene3D" id="3.30.1370.10">
    <property type="entry name" value="K Homology domain, type 1"/>
    <property type="match status" value="2"/>
</dbReference>
<feature type="compositionally biased region" description="Low complexity" evidence="2">
    <location>
        <begin position="7"/>
        <end position="45"/>
    </location>
</feature>
<dbReference type="EMBL" id="KZ819323">
    <property type="protein sequence ID" value="PWN22355.1"/>
    <property type="molecule type" value="Genomic_DNA"/>
</dbReference>
<evidence type="ECO:0000313" key="4">
    <source>
        <dbReference type="EMBL" id="PWN22355.1"/>
    </source>
</evidence>
<dbReference type="CDD" id="cd22386">
    <property type="entry name" value="KH-I_KHDC4_rpt2"/>
    <property type="match status" value="1"/>
</dbReference>
<reference evidence="4 5" key="1">
    <citation type="journal article" date="2018" name="Mol. Biol. Evol.">
        <title>Broad Genomic Sampling Reveals a Smut Pathogenic Ancestry of the Fungal Clade Ustilaginomycotina.</title>
        <authorList>
            <person name="Kijpornyongpan T."/>
            <person name="Mondo S.J."/>
            <person name="Barry K."/>
            <person name="Sandor L."/>
            <person name="Lee J."/>
            <person name="Lipzen A."/>
            <person name="Pangilinan J."/>
            <person name="LaButti K."/>
            <person name="Hainaut M."/>
            <person name="Henrissat B."/>
            <person name="Grigoriev I.V."/>
            <person name="Spatafora J.W."/>
            <person name="Aime M.C."/>
        </authorList>
    </citation>
    <scope>NUCLEOTIDE SEQUENCE [LARGE SCALE GENOMIC DNA]</scope>
    <source>
        <strain evidence="4 5">MCA 4718</strain>
    </source>
</reference>
<dbReference type="PANTHER" id="PTHR15744">
    <property type="entry name" value="BLOM7"/>
    <property type="match status" value="1"/>
</dbReference>
<evidence type="ECO:0000256" key="1">
    <source>
        <dbReference type="PROSITE-ProRule" id="PRU00117"/>
    </source>
</evidence>
<dbReference type="InterPro" id="IPR056149">
    <property type="entry name" value="PRP5/DDX46/KHDC4_KH"/>
</dbReference>
<dbReference type="RefSeq" id="XP_025349515.1">
    <property type="nucleotide sequence ID" value="XM_025491960.1"/>
</dbReference>
<dbReference type="Proteomes" id="UP000245942">
    <property type="component" value="Unassembled WGS sequence"/>
</dbReference>
<dbReference type="InterPro" id="IPR004087">
    <property type="entry name" value="KH_dom"/>
</dbReference>